<proteinExistence type="predicted"/>
<organism evidence="1 2">
    <name type="scientific">Acanthamoeba polyphaga mimivirus Kroon</name>
    <dbReference type="NCBI Taxonomy" id="3069720"/>
    <lineage>
        <taxon>Viruses</taxon>
        <taxon>Varidnaviria</taxon>
        <taxon>Bamfordvirae</taxon>
        <taxon>Nucleocytoviricota</taxon>
        <taxon>Megaviricetes</taxon>
        <taxon>Imitervirales</taxon>
        <taxon>Mimiviridae</taxon>
        <taxon>Megamimivirinae</taxon>
        <taxon>Mimivirus</taxon>
        <taxon>Mimivirus lagoaense</taxon>
    </lineage>
</organism>
<evidence type="ECO:0000313" key="1">
    <source>
        <dbReference type="EMBL" id="AKI80373.1"/>
    </source>
</evidence>
<reference evidence="1 2" key="1">
    <citation type="submission" date="2014-10" db="EMBL/GenBank/DDBJ databases">
        <title>Pan-genome analysis of Brazilian lineage A amoebal mimiviruses.</title>
        <authorList>
            <person name="Assis F.L."/>
            <person name="Abrahao J.S."/>
            <person name="Kroon E.G."/>
            <person name="Dornas F.P."/>
            <person name="Andrade K.R."/>
            <person name="Borato P.V.M."/>
            <person name="Pilotto M.R."/>
            <person name="Benamar S."/>
            <person name="LaScola B."/>
            <person name="Colson P."/>
        </authorList>
    </citation>
    <scope>NUCLEOTIDE SEQUENCE [LARGE SCALE GENOMIC DNA]</scope>
    <source>
        <strain evidence="1 2">Kroon</strain>
    </source>
</reference>
<dbReference type="Proteomes" id="UP000240461">
    <property type="component" value="Segment"/>
</dbReference>
<dbReference type="EMBL" id="KM982402">
    <property type="protein sequence ID" value="AKI80373.1"/>
    <property type="molecule type" value="Genomic_DNA"/>
</dbReference>
<protein>
    <submittedName>
        <fullName evidence="1">Uncharacterized protein</fullName>
    </submittedName>
</protein>
<name>A0A0G2Y3K3_9VIRU</name>
<accession>A0A0G2Y3K3</accession>
<evidence type="ECO:0000313" key="2">
    <source>
        <dbReference type="Proteomes" id="UP000240461"/>
    </source>
</evidence>
<dbReference type="KEGG" id="vg:80514171"/>
<keyword evidence="2" id="KW-1185">Reference proteome</keyword>
<sequence>MIGQLYPVMINETMIKYNDKIVVFSFFGEEITVVIINHCDFPAAVYPEQQLKIVLKKLTEADRSGQLKFVIKFDGHVYETYELDMEIPKLESCDIDTIKFKTIHNIICNKSINYRLQ</sequence>